<feature type="region of interest" description="Disordered" evidence="1">
    <location>
        <begin position="158"/>
        <end position="233"/>
    </location>
</feature>
<accession>A0AAE1KR76</accession>
<organism evidence="4 5">
    <name type="scientific">Petrolisthes cinctipes</name>
    <name type="common">Flat porcelain crab</name>
    <dbReference type="NCBI Taxonomy" id="88211"/>
    <lineage>
        <taxon>Eukaryota</taxon>
        <taxon>Metazoa</taxon>
        <taxon>Ecdysozoa</taxon>
        <taxon>Arthropoda</taxon>
        <taxon>Crustacea</taxon>
        <taxon>Multicrustacea</taxon>
        <taxon>Malacostraca</taxon>
        <taxon>Eumalacostraca</taxon>
        <taxon>Eucarida</taxon>
        <taxon>Decapoda</taxon>
        <taxon>Pleocyemata</taxon>
        <taxon>Anomura</taxon>
        <taxon>Galatheoidea</taxon>
        <taxon>Porcellanidae</taxon>
        <taxon>Petrolisthes</taxon>
    </lineage>
</organism>
<evidence type="ECO:0000256" key="1">
    <source>
        <dbReference type="SAM" id="MobiDB-lite"/>
    </source>
</evidence>
<proteinExistence type="predicted"/>
<keyword evidence="2" id="KW-1133">Transmembrane helix</keyword>
<feature type="compositionally biased region" description="Low complexity" evidence="1">
    <location>
        <begin position="208"/>
        <end position="218"/>
    </location>
</feature>
<keyword evidence="5" id="KW-1185">Reference proteome</keyword>
<name>A0AAE1KR76_PETCI</name>
<dbReference type="Proteomes" id="UP001286313">
    <property type="component" value="Unassembled WGS sequence"/>
</dbReference>
<sequence length="287" mass="31168">MVQLCLPVVHSTLLLLVVVVWAGCVEGQQGSLRSRCAGFDCDSRCNLEPQRCDDCCPADAGGSGHTEKSDSERLEELEREVRVVKVLVGVLMGLVVVMVILVGTGVFLYLSRHCHGSTFTLPLFLRGKAERQKAKEASKMETATRVQPDPTAVRIAHYQNKHSPLGRRASSSRRPTATSNTPPSSFDDHHPHPHHLPPHFPKQRTRQPSESSSPDDPSNNANTSTTPDHPHAYHNLALSTSTLHDTSSTSTLAPALSTITLDTTLASGAMHIDDNNVQSSPPQTSRI</sequence>
<protein>
    <submittedName>
        <fullName evidence="4">Uncharacterized protein</fullName>
    </submittedName>
</protein>
<keyword evidence="2" id="KW-0812">Transmembrane</keyword>
<dbReference type="AlphaFoldDB" id="A0AAE1KR76"/>
<keyword evidence="2" id="KW-0472">Membrane</keyword>
<dbReference type="GO" id="GO:0016020">
    <property type="term" value="C:membrane"/>
    <property type="evidence" value="ECO:0007669"/>
    <property type="project" value="InterPro"/>
</dbReference>
<feature type="signal peptide" evidence="3">
    <location>
        <begin position="1"/>
        <end position="27"/>
    </location>
</feature>
<feature type="transmembrane region" description="Helical" evidence="2">
    <location>
        <begin position="86"/>
        <end position="110"/>
    </location>
</feature>
<evidence type="ECO:0000313" key="5">
    <source>
        <dbReference type="Proteomes" id="UP001286313"/>
    </source>
</evidence>
<feature type="compositionally biased region" description="Low complexity" evidence="1">
    <location>
        <begin position="167"/>
        <end position="185"/>
    </location>
</feature>
<dbReference type="Pfam" id="PF11770">
    <property type="entry name" value="GAPT"/>
    <property type="match status" value="1"/>
</dbReference>
<feature type="chain" id="PRO_5042250200" evidence="3">
    <location>
        <begin position="28"/>
        <end position="287"/>
    </location>
</feature>
<evidence type="ECO:0000313" key="4">
    <source>
        <dbReference type="EMBL" id="KAK3880898.1"/>
    </source>
</evidence>
<evidence type="ECO:0000256" key="2">
    <source>
        <dbReference type="SAM" id="Phobius"/>
    </source>
</evidence>
<gene>
    <name evidence="4" type="ORF">Pcinc_014637</name>
</gene>
<comment type="caution">
    <text evidence="4">The sequence shown here is derived from an EMBL/GenBank/DDBJ whole genome shotgun (WGS) entry which is preliminary data.</text>
</comment>
<evidence type="ECO:0000256" key="3">
    <source>
        <dbReference type="SAM" id="SignalP"/>
    </source>
</evidence>
<dbReference type="InterPro" id="IPR021082">
    <property type="entry name" value="Protein_GAPT"/>
</dbReference>
<reference evidence="4" key="1">
    <citation type="submission" date="2023-10" db="EMBL/GenBank/DDBJ databases">
        <title>Genome assemblies of two species of porcelain crab, Petrolisthes cinctipes and Petrolisthes manimaculis (Anomura: Porcellanidae).</title>
        <authorList>
            <person name="Angst P."/>
        </authorList>
    </citation>
    <scope>NUCLEOTIDE SEQUENCE</scope>
    <source>
        <strain evidence="4">PB745_01</strain>
        <tissue evidence="4">Gill</tissue>
    </source>
</reference>
<dbReference type="EMBL" id="JAWQEG010001275">
    <property type="protein sequence ID" value="KAK3880898.1"/>
    <property type="molecule type" value="Genomic_DNA"/>
</dbReference>
<feature type="compositionally biased region" description="Basic residues" evidence="1">
    <location>
        <begin position="191"/>
        <end position="205"/>
    </location>
</feature>
<keyword evidence="3" id="KW-0732">Signal</keyword>